<dbReference type="EMBL" id="JAUIZM010000009">
    <property type="protein sequence ID" value="KAK1365886.1"/>
    <property type="molecule type" value="Genomic_DNA"/>
</dbReference>
<gene>
    <name evidence="1" type="ORF">POM88_041447</name>
</gene>
<reference evidence="1" key="2">
    <citation type="submission" date="2023-05" db="EMBL/GenBank/DDBJ databases">
        <authorList>
            <person name="Schelkunov M.I."/>
        </authorList>
    </citation>
    <scope>NUCLEOTIDE SEQUENCE</scope>
    <source>
        <strain evidence="1">Hsosn_3</strain>
        <tissue evidence="1">Leaf</tissue>
    </source>
</reference>
<evidence type="ECO:0000313" key="2">
    <source>
        <dbReference type="Proteomes" id="UP001237642"/>
    </source>
</evidence>
<evidence type="ECO:0000313" key="1">
    <source>
        <dbReference type="EMBL" id="KAK1365886.1"/>
    </source>
</evidence>
<accession>A0AAD8HF09</accession>
<organism evidence="1 2">
    <name type="scientific">Heracleum sosnowskyi</name>
    <dbReference type="NCBI Taxonomy" id="360622"/>
    <lineage>
        <taxon>Eukaryota</taxon>
        <taxon>Viridiplantae</taxon>
        <taxon>Streptophyta</taxon>
        <taxon>Embryophyta</taxon>
        <taxon>Tracheophyta</taxon>
        <taxon>Spermatophyta</taxon>
        <taxon>Magnoliopsida</taxon>
        <taxon>eudicotyledons</taxon>
        <taxon>Gunneridae</taxon>
        <taxon>Pentapetalae</taxon>
        <taxon>asterids</taxon>
        <taxon>campanulids</taxon>
        <taxon>Apiales</taxon>
        <taxon>Apiaceae</taxon>
        <taxon>Apioideae</taxon>
        <taxon>apioid superclade</taxon>
        <taxon>Tordylieae</taxon>
        <taxon>Tordyliinae</taxon>
        <taxon>Heracleum</taxon>
    </lineage>
</organism>
<protein>
    <submittedName>
        <fullName evidence="1">Uncharacterized protein</fullName>
    </submittedName>
</protein>
<dbReference type="AlphaFoldDB" id="A0AAD8HF09"/>
<keyword evidence="2" id="KW-1185">Reference proteome</keyword>
<name>A0AAD8HF09_9APIA</name>
<proteinExistence type="predicted"/>
<sequence>MTLTFDVQHSNVQSTGNHFRDYPCPLDFHGSHGFNSGASPPGHLAQSSVGYLRPRVGSDSSYAHSQVFLLQVLYVYMAPPQLPGPRGGNHVRAAQSFATQRHARALNTVEGSNTPADIVAPAQAPVPGNAPVEKTIMGTCFNDSADEKGFKVQHNQGTYSFFISPRFGVEDENGVMVCKLPGVGSHEEKLSAKHFEEKELTGGMQKSRLYYFVPTASFRKGEKIIGVGNFLGKTVKE</sequence>
<dbReference type="Proteomes" id="UP001237642">
    <property type="component" value="Unassembled WGS sequence"/>
</dbReference>
<reference evidence="1" key="1">
    <citation type="submission" date="2023-02" db="EMBL/GenBank/DDBJ databases">
        <title>Genome of toxic invasive species Heracleum sosnowskyi carries increased number of genes despite the absence of recent whole-genome duplications.</title>
        <authorList>
            <person name="Schelkunov M."/>
            <person name="Shtratnikova V."/>
            <person name="Makarenko M."/>
            <person name="Klepikova A."/>
            <person name="Omelchenko D."/>
            <person name="Novikova G."/>
            <person name="Obukhova E."/>
            <person name="Bogdanov V."/>
            <person name="Penin A."/>
            <person name="Logacheva M."/>
        </authorList>
    </citation>
    <scope>NUCLEOTIDE SEQUENCE</scope>
    <source>
        <strain evidence="1">Hsosn_3</strain>
        <tissue evidence="1">Leaf</tissue>
    </source>
</reference>
<comment type="caution">
    <text evidence="1">The sequence shown here is derived from an EMBL/GenBank/DDBJ whole genome shotgun (WGS) entry which is preliminary data.</text>
</comment>